<keyword evidence="3" id="KW-1185">Reference proteome</keyword>
<comment type="caution">
    <text evidence="2">The sequence shown here is derived from an EMBL/GenBank/DDBJ whole genome shotgun (WGS) entry which is preliminary data.</text>
</comment>
<dbReference type="Proteomes" id="UP001432322">
    <property type="component" value="Unassembled WGS sequence"/>
</dbReference>
<sequence>SRSPLRTIHSPSSRDIDWAKKLSEIEKKRGKKFPDGLPLRFQMGRMLMMKEANNVISLDSFNKMCEAFDANLHIPATRHSAENMPIDTKESPSGAEKAPTVDAPSGAPAAPAPNASDKGNE</sequence>
<dbReference type="EMBL" id="BTSY01000005">
    <property type="protein sequence ID" value="GMT26624.1"/>
    <property type="molecule type" value="Genomic_DNA"/>
</dbReference>
<reference evidence="2" key="1">
    <citation type="submission" date="2023-10" db="EMBL/GenBank/DDBJ databases">
        <title>Genome assembly of Pristionchus species.</title>
        <authorList>
            <person name="Yoshida K."/>
            <person name="Sommer R.J."/>
        </authorList>
    </citation>
    <scope>NUCLEOTIDE SEQUENCE</scope>
    <source>
        <strain evidence="2">RS5133</strain>
    </source>
</reference>
<name>A0AAV5W7E1_9BILA</name>
<evidence type="ECO:0000256" key="1">
    <source>
        <dbReference type="SAM" id="MobiDB-lite"/>
    </source>
</evidence>
<feature type="region of interest" description="Disordered" evidence="1">
    <location>
        <begin position="77"/>
        <end position="121"/>
    </location>
</feature>
<accession>A0AAV5W7E1</accession>
<feature type="non-terminal residue" evidence="2">
    <location>
        <position position="1"/>
    </location>
</feature>
<dbReference type="AlphaFoldDB" id="A0AAV5W7E1"/>
<organism evidence="2 3">
    <name type="scientific">Pristionchus fissidentatus</name>
    <dbReference type="NCBI Taxonomy" id="1538716"/>
    <lineage>
        <taxon>Eukaryota</taxon>
        <taxon>Metazoa</taxon>
        <taxon>Ecdysozoa</taxon>
        <taxon>Nematoda</taxon>
        <taxon>Chromadorea</taxon>
        <taxon>Rhabditida</taxon>
        <taxon>Rhabditina</taxon>
        <taxon>Diplogasteromorpha</taxon>
        <taxon>Diplogasteroidea</taxon>
        <taxon>Neodiplogasteridae</taxon>
        <taxon>Pristionchus</taxon>
    </lineage>
</organism>
<proteinExistence type="predicted"/>
<gene>
    <name evidence="2" type="ORF">PFISCL1PPCAC_17921</name>
</gene>
<evidence type="ECO:0000313" key="2">
    <source>
        <dbReference type="EMBL" id="GMT26624.1"/>
    </source>
</evidence>
<protein>
    <submittedName>
        <fullName evidence="2">Uncharacterized protein</fullName>
    </submittedName>
</protein>
<feature type="non-terminal residue" evidence="2">
    <location>
        <position position="121"/>
    </location>
</feature>
<feature type="compositionally biased region" description="Low complexity" evidence="1">
    <location>
        <begin position="103"/>
        <end position="115"/>
    </location>
</feature>
<evidence type="ECO:0000313" key="3">
    <source>
        <dbReference type="Proteomes" id="UP001432322"/>
    </source>
</evidence>